<evidence type="ECO:0000313" key="1">
    <source>
        <dbReference type="EMBL" id="TNN63257.1"/>
    </source>
</evidence>
<dbReference type="AlphaFoldDB" id="A0A4Z2HBJ2"/>
<organism evidence="1 2">
    <name type="scientific">Liparis tanakae</name>
    <name type="common">Tanaka's snailfish</name>
    <dbReference type="NCBI Taxonomy" id="230148"/>
    <lineage>
        <taxon>Eukaryota</taxon>
        <taxon>Metazoa</taxon>
        <taxon>Chordata</taxon>
        <taxon>Craniata</taxon>
        <taxon>Vertebrata</taxon>
        <taxon>Euteleostomi</taxon>
        <taxon>Actinopterygii</taxon>
        <taxon>Neopterygii</taxon>
        <taxon>Teleostei</taxon>
        <taxon>Neoteleostei</taxon>
        <taxon>Acanthomorphata</taxon>
        <taxon>Eupercaria</taxon>
        <taxon>Perciformes</taxon>
        <taxon>Cottioidei</taxon>
        <taxon>Cottales</taxon>
        <taxon>Liparidae</taxon>
        <taxon>Liparis</taxon>
    </lineage>
</organism>
<comment type="caution">
    <text evidence="1">The sequence shown here is derived from an EMBL/GenBank/DDBJ whole genome shotgun (WGS) entry which is preliminary data.</text>
</comment>
<keyword evidence="2" id="KW-1185">Reference proteome</keyword>
<accession>A0A4Z2HBJ2</accession>
<gene>
    <name evidence="1" type="ORF">EYF80_026508</name>
</gene>
<dbReference type="EMBL" id="SRLO01000277">
    <property type="protein sequence ID" value="TNN63257.1"/>
    <property type="molecule type" value="Genomic_DNA"/>
</dbReference>
<dbReference type="Proteomes" id="UP000314294">
    <property type="component" value="Unassembled WGS sequence"/>
</dbReference>
<name>A0A4Z2HBJ2_9TELE</name>
<protein>
    <submittedName>
        <fullName evidence="1">Uncharacterized protein</fullName>
    </submittedName>
</protein>
<sequence length="62" mass="6213">MVPTLVVQVPSGRLAAVPRLPVPCRPLSAAALDQERRGALAGSSMGSVLLRGGMAAAPSHPA</sequence>
<evidence type="ECO:0000313" key="2">
    <source>
        <dbReference type="Proteomes" id="UP000314294"/>
    </source>
</evidence>
<reference evidence="1 2" key="1">
    <citation type="submission" date="2019-03" db="EMBL/GenBank/DDBJ databases">
        <title>First draft genome of Liparis tanakae, snailfish: a comprehensive survey of snailfish specific genes.</title>
        <authorList>
            <person name="Kim W."/>
            <person name="Song I."/>
            <person name="Jeong J.-H."/>
            <person name="Kim D."/>
            <person name="Kim S."/>
            <person name="Ryu S."/>
            <person name="Song J.Y."/>
            <person name="Lee S.K."/>
        </authorList>
    </citation>
    <scope>NUCLEOTIDE SEQUENCE [LARGE SCALE GENOMIC DNA]</scope>
    <source>
        <tissue evidence="1">Muscle</tissue>
    </source>
</reference>
<proteinExistence type="predicted"/>